<keyword evidence="6 9" id="KW-1133">Transmembrane helix</keyword>
<dbReference type="STRING" id="272633.gene:10731435"/>
<accession>Q8EW73</accession>
<name>Q8EW73_MALP2</name>
<proteinExistence type="inferred from homology"/>
<feature type="transmembrane region" description="Helical" evidence="9">
    <location>
        <begin position="53"/>
        <end position="74"/>
    </location>
</feature>
<evidence type="ECO:0000256" key="5">
    <source>
        <dbReference type="ARBA" id="ARBA00022927"/>
    </source>
</evidence>
<evidence type="ECO:0000256" key="3">
    <source>
        <dbReference type="ARBA" id="ARBA00022448"/>
    </source>
</evidence>
<keyword evidence="4 9" id="KW-0812">Transmembrane</keyword>
<keyword evidence="7" id="KW-0811">Translocation</keyword>
<dbReference type="EMBL" id="BA000026">
    <property type="protein sequence ID" value="BAC44123.1"/>
    <property type="molecule type" value="Genomic_DNA"/>
</dbReference>
<evidence type="ECO:0000256" key="6">
    <source>
        <dbReference type="ARBA" id="ARBA00022989"/>
    </source>
</evidence>
<dbReference type="Proteomes" id="UP000002522">
    <property type="component" value="Chromosome"/>
</dbReference>
<dbReference type="NCBIfam" id="TIGR00810">
    <property type="entry name" value="secG"/>
    <property type="match status" value="1"/>
</dbReference>
<comment type="similarity">
    <text evidence="2">Belongs to the SecG family.</text>
</comment>
<keyword evidence="8 9" id="KW-0472">Membrane</keyword>
<dbReference type="RefSeq" id="WP_011077159.1">
    <property type="nucleotide sequence ID" value="NC_004432.1"/>
</dbReference>
<dbReference type="InParanoid" id="Q8EW73"/>
<evidence type="ECO:0000313" key="10">
    <source>
        <dbReference type="EMBL" id="BAC44123.1"/>
    </source>
</evidence>
<keyword evidence="3" id="KW-0813">Transport</keyword>
<evidence type="ECO:0000256" key="2">
    <source>
        <dbReference type="ARBA" id="ARBA00008445"/>
    </source>
</evidence>
<evidence type="ECO:0000313" key="11">
    <source>
        <dbReference type="Proteomes" id="UP000002522"/>
    </source>
</evidence>
<feature type="transmembrane region" description="Helical" evidence="9">
    <location>
        <begin position="6"/>
        <end position="24"/>
    </location>
</feature>
<keyword evidence="11" id="KW-1185">Reference proteome</keyword>
<keyword evidence="5" id="KW-0653">Protein transport</keyword>
<evidence type="ECO:0000256" key="1">
    <source>
        <dbReference type="ARBA" id="ARBA00004141"/>
    </source>
</evidence>
<dbReference type="GO" id="GO:0009306">
    <property type="term" value="P:protein secretion"/>
    <property type="evidence" value="ECO:0007669"/>
    <property type="project" value="InterPro"/>
</dbReference>
<dbReference type="KEGG" id="mpe:MYPE3300"/>
<dbReference type="GO" id="GO:0015450">
    <property type="term" value="F:protein-transporting ATPase activity"/>
    <property type="evidence" value="ECO:0007669"/>
    <property type="project" value="InterPro"/>
</dbReference>
<evidence type="ECO:0000256" key="4">
    <source>
        <dbReference type="ARBA" id="ARBA00022692"/>
    </source>
</evidence>
<evidence type="ECO:0000256" key="8">
    <source>
        <dbReference type="ARBA" id="ARBA00023136"/>
    </source>
</evidence>
<comment type="subcellular location">
    <subcellularLocation>
        <location evidence="1">Membrane</location>
        <topology evidence="1">Multi-pass membrane protein</topology>
    </subcellularLocation>
</comment>
<sequence>MSALEIIFYVLAIVSFVIAVLLSGHGNTGGITPMSGNDIELFKKTKDRGIVKIMQFVLFVLILVLIVIGLVIHFTT</sequence>
<reference evidence="10 11" key="1">
    <citation type="journal article" date="2002" name="Nucleic Acids Res.">
        <title>The complete genomic sequence of Mycoplasma penetrans, an intracellular bacterial pathogen in humans.</title>
        <authorList>
            <person name="Sasaki Y."/>
            <person name="Ishikawa J."/>
            <person name="Yamashita A."/>
            <person name="Oshima K."/>
            <person name="Kenri T."/>
            <person name="Furuya K."/>
            <person name="Yoshino C."/>
            <person name="Horino A."/>
            <person name="Shiba T."/>
            <person name="Sasaki T."/>
            <person name="Hattori M."/>
        </authorList>
    </citation>
    <scope>NUCLEOTIDE SEQUENCE [LARGE SCALE GENOMIC DNA]</scope>
    <source>
        <strain evidence="10 11">HF-2</strain>
    </source>
</reference>
<dbReference type="GO" id="GO:0016020">
    <property type="term" value="C:membrane"/>
    <property type="evidence" value="ECO:0007669"/>
    <property type="project" value="UniProtKB-SubCell"/>
</dbReference>
<gene>
    <name evidence="10" type="ordered locus">MYPE3300</name>
</gene>
<dbReference type="InterPro" id="IPR004692">
    <property type="entry name" value="SecG"/>
</dbReference>
<protein>
    <recommendedName>
        <fullName evidence="12">Protein-export membrane protein SecG</fullName>
    </recommendedName>
</protein>
<organism evidence="10 11">
    <name type="scientific">Malacoplasma penetrans (strain HF-2)</name>
    <name type="common">Mycoplasma penetrans</name>
    <dbReference type="NCBI Taxonomy" id="272633"/>
    <lineage>
        <taxon>Bacteria</taxon>
        <taxon>Bacillati</taxon>
        <taxon>Mycoplasmatota</taxon>
        <taxon>Mycoplasmoidales</taxon>
        <taxon>Mycoplasmoidaceae</taxon>
        <taxon>Malacoplasma</taxon>
    </lineage>
</organism>
<dbReference type="AlphaFoldDB" id="Q8EW73"/>
<evidence type="ECO:0000256" key="7">
    <source>
        <dbReference type="ARBA" id="ARBA00023010"/>
    </source>
</evidence>
<evidence type="ECO:0000256" key="9">
    <source>
        <dbReference type="SAM" id="Phobius"/>
    </source>
</evidence>
<evidence type="ECO:0008006" key="12">
    <source>
        <dbReference type="Google" id="ProtNLM"/>
    </source>
</evidence>
<dbReference type="eggNOG" id="ENOG5031YUF">
    <property type="taxonomic scope" value="Bacteria"/>
</dbReference>
<dbReference type="HOGENOM" id="CLU_196584_0_0_14"/>